<sequence>MEDAVFIPAFPGAEGFGAKSVGGRGGRVFEVTNLNDRGPGSLRAAIEAEGPRTVVFRVGGTIELESSLRIENPYITIAGQTAPGGGITLRNSADHARTPLIIQTNDVIVRHIRSRPGGNVNEIGTLDAITIASDKQNVYNVIVDHSSFSWATDEVANIYYDAHDITIQWSILSEGLDCSTHIEAGERQCHSTGLLIGSNGAENISIHHNLFAHNRNRNPRIKTTGLVDVVNNVIYNPGFGPSYRSPSYVHGGRAVVPVNYIGNFFKPGADTGSADWFIDTKQDVQVYLEGNVSPTQVIDPESLEEVVPIRHAAAPITTTSAQVAYDKILEQAGASYGLACDGTRFIRRDPVDTRIIQEVQQGSGQIIDDPMDVGGWPQLSAGIPCLDTDRDGMPDAFEALYGFNPSNLSDSTEDADGDVYTNLEEYLNGTNPLVSSVLSTQDPGFSNGSAIPNTTSIKIEAEDIDNITGYRIERNRAASGHQMLSLVRQSHGEVGTVNYTFNGPAANYDVQIGTFDEDDGQASFALKLNNLPIGQVELDAQLGGKGAASAANAVTLGMASRVALKPGDIITVTGFENAREHARLDFIEFTAAPIFR</sequence>
<dbReference type="InterPro" id="IPR052063">
    <property type="entry name" value="Polysaccharide_Lyase_1"/>
</dbReference>
<evidence type="ECO:0000313" key="4">
    <source>
        <dbReference type="Proteomes" id="UP000615026"/>
    </source>
</evidence>
<evidence type="ECO:0000256" key="1">
    <source>
        <dbReference type="ARBA" id="ARBA00022723"/>
    </source>
</evidence>
<name>A0A928X1D4_LEPEC</name>
<dbReference type="RefSeq" id="WP_193993102.1">
    <property type="nucleotide sequence ID" value="NZ_JADEXP010000077.1"/>
</dbReference>
<dbReference type="EMBL" id="JADEXP010000077">
    <property type="protein sequence ID" value="MBE9067132.1"/>
    <property type="molecule type" value="Genomic_DNA"/>
</dbReference>
<protein>
    <recommendedName>
        <fullName evidence="5">Pectate lyase</fullName>
    </recommendedName>
</protein>
<keyword evidence="2" id="KW-0325">Glycoprotein</keyword>
<keyword evidence="4" id="KW-1185">Reference proteome</keyword>
<proteinExistence type="predicted"/>
<evidence type="ECO:0000256" key="2">
    <source>
        <dbReference type="ARBA" id="ARBA00023180"/>
    </source>
</evidence>
<keyword evidence="1" id="KW-0479">Metal-binding</keyword>
<dbReference type="SUPFAM" id="SSF51126">
    <property type="entry name" value="Pectin lyase-like"/>
    <property type="match status" value="1"/>
</dbReference>
<dbReference type="Gene3D" id="2.160.20.10">
    <property type="entry name" value="Single-stranded right-handed beta-helix, Pectin lyase-like"/>
    <property type="match status" value="1"/>
</dbReference>
<dbReference type="Gene3D" id="2.60.120.260">
    <property type="entry name" value="Galactose-binding domain-like"/>
    <property type="match status" value="1"/>
</dbReference>
<dbReference type="PANTHER" id="PTHR42970">
    <property type="entry name" value="PECTATE LYASE C-RELATED"/>
    <property type="match status" value="1"/>
</dbReference>
<organism evidence="3 4">
    <name type="scientific">Leptolyngbya cf. ectocarpi LEGE 11479</name>
    <dbReference type="NCBI Taxonomy" id="1828722"/>
    <lineage>
        <taxon>Bacteria</taxon>
        <taxon>Bacillati</taxon>
        <taxon>Cyanobacteriota</taxon>
        <taxon>Cyanophyceae</taxon>
        <taxon>Leptolyngbyales</taxon>
        <taxon>Leptolyngbyaceae</taxon>
        <taxon>Leptolyngbya group</taxon>
        <taxon>Leptolyngbya</taxon>
    </lineage>
</organism>
<dbReference type="InterPro" id="IPR012334">
    <property type="entry name" value="Pectin_lyas_fold"/>
</dbReference>
<dbReference type="InterPro" id="IPR011050">
    <property type="entry name" value="Pectin_lyase_fold/virulence"/>
</dbReference>
<dbReference type="AlphaFoldDB" id="A0A928X1D4"/>
<accession>A0A928X1D4</accession>
<gene>
    <name evidence="3" type="ORF">IQ260_10740</name>
</gene>
<dbReference type="GO" id="GO:0046872">
    <property type="term" value="F:metal ion binding"/>
    <property type="evidence" value="ECO:0007669"/>
    <property type="project" value="UniProtKB-KW"/>
</dbReference>
<dbReference type="PANTHER" id="PTHR42970:SF1">
    <property type="entry name" value="PECTATE LYASE C-RELATED"/>
    <property type="match status" value="1"/>
</dbReference>
<comment type="caution">
    <text evidence="3">The sequence shown here is derived from an EMBL/GenBank/DDBJ whole genome shotgun (WGS) entry which is preliminary data.</text>
</comment>
<reference evidence="3" key="1">
    <citation type="submission" date="2020-10" db="EMBL/GenBank/DDBJ databases">
        <authorList>
            <person name="Castelo-Branco R."/>
            <person name="Eusebio N."/>
            <person name="Adriana R."/>
            <person name="Vieira A."/>
            <person name="Brugerolle De Fraissinette N."/>
            <person name="Rezende De Castro R."/>
            <person name="Schneider M.P."/>
            <person name="Vasconcelos V."/>
            <person name="Leao P.N."/>
        </authorList>
    </citation>
    <scope>NUCLEOTIDE SEQUENCE</scope>
    <source>
        <strain evidence="3">LEGE 11479</strain>
    </source>
</reference>
<dbReference type="Proteomes" id="UP000615026">
    <property type="component" value="Unassembled WGS sequence"/>
</dbReference>
<evidence type="ECO:0000313" key="3">
    <source>
        <dbReference type="EMBL" id="MBE9067132.1"/>
    </source>
</evidence>
<evidence type="ECO:0008006" key="5">
    <source>
        <dbReference type="Google" id="ProtNLM"/>
    </source>
</evidence>